<dbReference type="GO" id="GO:0006508">
    <property type="term" value="P:proteolysis"/>
    <property type="evidence" value="ECO:0007669"/>
    <property type="project" value="UniProtKB-KW"/>
</dbReference>
<gene>
    <name evidence="5" type="ORF">U14_04631</name>
</gene>
<name>A0A0S6W5U4_9BACT</name>
<keyword evidence="1" id="KW-0645">Protease</keyword>
<dbReference type="SUPFAM" id="SSF53187">
    <property type="entry name" value="Zn-dependent exopeptidases"/>
    <property type="match status" value="1"/>
</dbReference>
<sequence>MEHIINYLRTHRQQHLDELFDLLLIPSVSTLPEHADDIRRCAEFVAQHLSNIGLKQVEIMPTGGHPVIYAEWLEQKNVPTLLIYGHYDVQPPEPLDLWLSPPFEPTIRDGEIYARGASDDKGQFWAYIKAIEAFLKNDSVLPVNVKLLIEGEEEIGSGHLHQFVLDHAEQLKADAILLSDNSQYQRGTPTICYGTRGLVHGEIHVQTAARDLHSGSFGGLADNAIQVLADIISALKNEREQVTIPGFYDEVAMVSDAERANFESLPFDDNELKQEIGIRDVIGEEGYPPLVRRWARPTLEINGIVGGFTGEGTKTIIPAKAMAKVTMRLVPNQDPQKIADAAKAYIEQTLAPSSARVAFIGGADCRAYLTPMNHPIFEPVTRALRATYGKEPVFARTGGTIGVLSTFSNTMGVPIVMIGLCNPDDNAHAPNEHFTEELYYLGIEAAARALYELREWK</sequence>
<dbReference type="InterPro" id="IPR002933">
    <property type="entry name" value="Peptidase_M20"/>
</dbReference>
<dbReference type="GO" id="GO:0046872">
    <property type="term" value="F:metal ion binding"/>
    <property type="evidence" value="ECO:0007669"/>
    <property type="project" value="UniProtKB-KW"/>
</dbReference>
<dbReference type="InterPro" id="IPR011650">
    <property type="entry name" value="Peptidase_M20_dimer"/>
</dbReference>
<dbReference type="EMBL" id="DF820459">
    <property type="protein sequence ID" value="GAK53366.1"/>
    <property type="molecule type" value="Genomic_DNA"/>
</dbReference>
<dbReference type="STRING" id="1499966.U14_04631"/>
<dbReference type="PANTHER" id="PTHR43270:SF12">
    <property type="entry name" value="SUCCINYL-DIAMINOPIMELATE DESUCCINYLASE"/>
    <property type="match status" value="1"/>
</dbReference>
<evidence type="ECO:0000313" key="5">
    <source>
        <dbReference type="EMBL" id="GAK53366.1"/>
    </source>
</evidence>
<dbReference type="HOGENOM" id="CLU_029469_2_1_0"/>
<dbReference type="Pfam" id="PF01546">
    <property type="entry name" value="Peptidase_M20"/>
    <property type="match status" value="1"/>
</dbReference>
<evidence type="ECO:0000256" key="3">
    <source>
        <dbReference type="ARBA" id="ARBA00022801"/>
    </source>
</evidence>
<evidence type="ECO:0000256" key="1">
    <source>
        <dbReference type="ARBA" id="ARBA00022670"/>
    </source>
</evidence>
<dbReference type="NCBIfam" id="NF006579">
    <property type="entry name" value="PRK09104.1"/>
    <property type="match status" value="1"/>
</dbReference>
<keyword evidence="3" id="KW-0378">Hydrolase</keyword>
<reference evidence="5" key="1">
    <citation type="journal article" date="2015" name="PeerJ">
        <title>First genomic representation of candidate bacterial phylum KSB3 points to enhanced environmental sensing as a trigger of wastewater bulking.</title>
        <authorList>
            <person name="Sekiguchi Y."/>
            <person name="Ohashi A."/>
            <person name="Parks D.H."/>
            <person name="Yamauchi T."/>
            <person name="Tyson G.W."/>
            <person name="Hugenholtz P."/>
        </authorList>
    </citation>
    <scope>NUCLEOTIDE SEQUENCE [LARGE SCALE GENOMIC DNA]</scope>
</reference>
<dbReference type="NCBIfam" id="NF005914">
    <property type="entry name" value="PRK07907.1"/>
    <property type="match status" value="1"/>
</dbReference>
<keyword evidence="6" id="KW-1185">Reference proteome</keyword>
<keyword evidence="2" id="KW-0479">Metal-binding</keyword>
<dbReference type="Gene3D" id="3.40.630.10">
    <property type="entry name" value="Zn peptidases"/>
    <property type="match status" value="1"/>
</dbReference>
<protein>
    <submittedName>
        <fullName evidence="5">Putative peptidase</fullName>
    </submittedName>
</protein>
<dbReference type="AlphaFoldDB" id="A0A0S6W5U4"/>
<dbReference type="InterPro" id="IPR051458">
    <property type="entry name" value="Cyt/Met_Dipeptidase"/>
</dbReference>
<dbReference type="Pfam" id="PF07687">
    <property type="entry name" value="M20_dimer"/>
    <property type="match status" value="1"/>
</dbReference>
<proteinExistence type="predicted"/>
<accession>A0A0S6W5U4</accession>
<dbReference type="PANTHER" id="PTHR43270">
    <property type="entry name" value="BETA-ALA-HIS DIPEPTIDASE"/>
    <property type="match status" value="1"/>
</dbReference>
<evidence type="ECO:0000313" key="6">
    <source>
        <dbReference type="Proteomes" id="UP000030700"/>
    </source>
</evidence>
<dbReference type="Gene3D" id="3.30.70.360">
    <property type="match status" value="1"/>
</dbReference>
<organism evidence="5">
    <name type="scientific">Candidatus Moduliflexus flocculans</name>
    <dbReference type="NCBI Taxonomy" id="1499966"/>
    <lineage>
        <taxon>Bacteria</taxon>
        <taxon>Candidatus Moduliflexota</taxon>
        <taxon>Candidatus Moduliflexia</taxon>
        <taxon>Candidatus Moduliflexales</taxon>
        <taxon>Candidatus Moduliflexaceae</taxon>
    </lineage>
</organism>
<evidence type="ECO:0000256" key="2">
    <source>
        <dbReference type="ARBA" id="ARBA00022723"/>
    </source>
</evidence>
<feature type="domain" description="Peptidase M20 dimerisation" evidence="4">
    <location>
        <begin position="193"/>
        <end position="351"/>
    </location>
</feature>
<dbReference type="GO" id="GO:0008233">
    <property type="term" value="F:peptidase activity"/>
    <property type="evidence" value="ECO:0007669"/>
    <property type="project" value="UniProtKB-KW"/>
</dbReference>
<evidence type="ECO:0000259" key="4">
    <source>
        <dbReference type="Pfam" id="PF07687"/>
    </source>
</evidence>
<dbReference type="NCBIfam" id="NF006053">
    <property type="entry name" value="PRK08201.1"/>
    <property type="match status" value="1"/>
</dbReference>
<dbReference type="Proteomes" id="UP000030700">
    <property type="component" value="Unassembled WGS sequence"/>
</dbReference>